<dbReference type="EMBL" id="CP050861">
    <property type="protein sequence ID" value="UTD16570.1"/>
    <property type="molecule type" value="Genomic_DNA"/>
</dbReference>
<organism evidence="1 2">
    <name type="scientific">Tenacibaculum mesophilum</name>
    <dbReference type="NCBI Taxonomy" id="104268"/>
    <lineage>
        <taxon>Bacteria</taxon>
        <taxon>Pseudomonadati</taxon>
        <taxon>Bacteroidota</taxon>
        <taxon>Flavobacteriia</taxon>
        <taxon>Flavobacteriales</taxon>
        <taxon>Flavobacteriaceae</taxon>
        <taxon>Tenacibaculum</taxon>
    </lineage>
</organism>
<dbReference type="InterPro" id="IPR027417">
    <property type="entry name" value="P-loop_NTPase"/>
</dbReference>
<gene>
    <name evidence="1" type="ORF">HER15_14265</name>
</gene>
<dbReference type="Gene3D" id="3.40.50.300">
    <property type="entry name" value="P-loop containing nucleotide triphosphate hydrolases"/>
    <property type="match status" value="1"/>
</dbReference>
<accession>A0AAE9MRY5</accession>
<evidence type="ECO:0000313" key="1">
    <source>
        <dbReference type="EMBL" id="UTD16570.1"/>
    </source>
</evidence>
<name>A0AAE9MRY5_9FLAO</name>
<dbReference type="GO" id="GO:0005524">
    <property type="term" value="F:ATP binding"/>
    <property type="evidence" value="ECO:0007669"/>
    <property type="project" value="UniProtKB-KW"/>
</dbReference>
<dbReference type="RefSeq" id="WP_253679835.1">
    <property type="nucleotide sequence ID" value="NZ_CP050861.1"/>
</dbReference>
<dbReference type="Proteomes" id="UP001056837">
    <property type="component" value="Chromosome"/>
</dbReference>
<keyword evidence="1" id="KW-0547">Nucleotide-binding</keyword>
<sequence length="1681" mass="196220">MAGEASVFQTGGGGFNYENYVQSSFLLQMMINGVIPSFPNGKIIEIGFQNKNKGYQTDDLFLQIEENNISKRVISQIKYNIPISSKNEVFLEVIKAFWNDFNNTSHFDKQNDKMFLIKSSLTNNDKNHIVYLCQIASKQSSSRDFFSEVNRVKIKKATLDIFEESLTLAKGKAVTKEELFQFLKCFHLLAYDFTVEASTDETYTLNLIQLSKSKDVVTTPKEIWSVILNEAAIYNRNGGSISNEDLKSFEPYKYFDLSISNDAYSSLKKIHQDGELLLKPFKNTIKGFHIDRSNVKKSIIQSLNQPDISIITGYPGVGKSSIVKDILNGELSDTVPIIFKADQLNKASLAQVFTEVGINYNLIDLFSLISTLPNKIIVIDGAEKLLEAQPDSAFKQLLSIISENKGIKLLMTCRSYAVNVIKQKFGIDSEKINVVDIPLLNDDEIELIKNEFPQLTNFLSNSKINEVLRSPKYLDFTVSAIKESENILSDISYSEFKEILWNEVIENTTVSKNGLPRKRGITFMHIAVGRAINMRLFFEPEDDKIDYEAVELLESDNIIVRNSNKFQFSPSHDILEDWALIRYITSIENKLSNKADLFNQLGNQPALRRAFRLWIEELLTNDIDTVANLISLTLEDDSIPAYWTDEILTAVFRSDNCSSFFKHFSSKLLKNNCVFLNRCILLIRTTCREYSFNKENSKDILFPVGSCWEEMLCFLSLNISEIESIRKSISNFLLDWEYKYIFQFELCSNREIEAANYLTFHYIYEMYNGNKHQQWGYTRSDYQKKAFVYMLFGFASFCKEDLKIFLEQCSLNIDEYGHLEGFSRLVIEKALGGVRNNSLIKELPDTLIQIANKHWKYIPPKNPLKNDDPFGFSFPERKEREDAWGITKTRFDFFPSGIYKTFVYNLLHYHPLKAIVFICDFTNYITNSYKDSEFGNKEELKEIKIILNDNKYSTIYGNEVLWNAYRTTVVTHYLLESILISLEKYLLEIAQLDITENKLLKSITSYLLENSNSAAIISVLTSVFIAYSDVFEDSILPVLKIREFYEWDTDRAIREPSSLEIYDQDIPYAQKEKGDFNRLPHRKKHQRGLRDFILYYQINVGVLNEKLHIIFDVFYKNCGDDILWEKAITEMDVRKYKASIVNKEKGVFQLEVNYTEPVQNSVEAFAKENYNDNLSMSYSHQLRQVREKKTEILFEDWKTIFNHFSSDEIENTIWDSPVTLSVLGLEKFHNKLSKTQKKYCVNSIIDSLQQIIKEANNRGNYSGLYRYNIMEKQLTTESIHLLYRHNKDIVDEKDIDILISYLLICHLADHETRDFQKYFRRVFSKKNPKKVVELVSFLIKYSKFSVENKFNYYANEKEQNEFMDKQFKFVERIASEFSFLDIKTIDFESNEAHFLVKALLLITPDTDISYFQDFILKTSELILNDLKLKKSYSFTHSEKTRKLNYTSTIDIRFYFNEVIMLNRIELGKSLIDKLCKPFFEEELKTNHYSDDIYELVIGVFNTSVTRLNDLIKEENNVEYYRNHFWQLWKYLFNKVKESGDYYFVKELLLDVNESYWSIKSDNWKGFVNYKAQYTEFIDYFKIQSLPHIISVFSTFGEKVFLPSGINLIVKNLKEDDSVYKSLNSPNAVKLIQVLFNNHIQEIKDSQSLIEGFIYILNEMIDLGYCEAYLIRECVITYKKVA</sequence>
<reference evidence="1" key="1">
    <citation type="submission" date="2020-04" db="EMBL/GenBank/DDBJ databases">
        <title>Tenacibaculum mesophilum bac2.</title>
        <authorList>
            <person name="Li M."/>
        </authorList>
    </citation>
    <scope>NUCLEOTIDE SEQUENCE</scope>
    <source>
        <strain evidence="1">Bac2</strain>
    </source>
</reference>
<dbReference type="SUPFAM" id="SSF52540">
    <property type="entry name" value="P-loop containing nucleoside triphosphate hydrolases"/>
    <property type="match status" value="1"/>
</dbReference>
<protein>
    <submittedName>
        <fullName evidence="1">ATP-binding protein</fullName>
    </submittedName>
</protein>
<keyword evidence="1" id="KW-0067">ATP-binding</keyword>
<evidence type="ECO:0000313" key="2">
    <source>
        <dbReference type="Proteomes" id="UP001056837"/>
    </source>
</evidence>
<proteinExistence type="predicted"/>